<dbReference type="Proteomes" id="UP001202180">
    <property type="component" value="Unassembled WGS sequence"/>
</dbReference>
<dbReference type="PROSITE" id="PS50005">
    <property type="entry name" value="TPR"/>
    <property type="match status" value="1"/>
</dbReference>
<reference evidence="3 4" key="1">
    <citation type="submission" date="2022-04" db="EMBL/GenBank/DDBJ databases">
        <title>Spirosoma sp. strain RP8 genome sequencing and assembly.</title>
        <authorList>
            <person name="Jung Y."/>
        </authorList>
    </citation>
    <scope>NUCLEOTIDE SEQUENCE [LARGE SCALE GENOMIC DNA]</scope>
    <source>
        <strain evidence="3 4">RP8</strain>
    </source>
</reference>
<dbReference type="InterPro" id="IPR011990">
    <property type="entry name" value="TPR-like_helical_dom_sf"/>
</dbReference>
<dbReference type="PANTHER" id="PTHR45588">
    <property type="entry name" value="TPR DOMAIN-CONTAINING PROTEIN"/>
    <property type="match status" value="1"/>
</dbReference>
<keyword evidence="2" id="KW-0732">Signal</keyword>
<proteinExistence type="predicted"/>
<dbReference type="InterPro" id="IPR019734">
    <property type="entry name" value="TPR_rpt"/>
</dbReference>
<comment type="caution">
    <text evidence="3">The sequence shown here is derived from an EMBL/GenBank/DDBJ whole genome shotgun (WGS) entry which is preliminary data.</text>
</comment>
<feature type="chain" id="PRO_5046780588" description="Tetratricopeptide repeat protein" evidence="2">
    <location>
        <begin position="25"/>
        <end position="567"/>
    </location>
</feature>
<organism evidence="3 4">
    <name type="scientific">Spirosoma liriopis</name>
    <dbReference type="NCBI Taxonomy" id="2937440"/>
    <lineage>
        <taxon>Bacteria</taxon>
        <taxon>Pseudomonadati</taxon>
        <taxon>Bacteroidota</taxon>
        <taxon>Cytophagia</taxon>
        <taxon>Cytophagales</taxon>
        <taxon>Cytophagaceae</taxon>
        <taxon>Spirosoma</taxon>
    </lineage>
</organism>
<evidence type="ECO:0000256" key="1">
    <source>
        <dbReference type="PROSITE-ProRule" id="PRU00339"/>
    </source>
</evidence>
<evidence type="ECO:0008006" key="5">
    <source>
        <dbReference type="Google" id="ProtNLM"/>
    </source>
</evidence>
<dbReference type="SMART" id="SM00028">
    <property type="entry name" value="TPR"/>
    <property type="match status" value="3"/>
</dbReference>
<dbReference type="RefSeq" id="WP_248479857.1">
    <property type="nucleotide sequence ID" value="NZ_JALPRF010000006.1"/>
</dbReference>
<gene>
    <name evidence="3" type="ORF">M0L20_25030</name>
</gene>
<keyword evidence="1" id="KW-0802">TPR repeat</keyword>
<accession>A0ABT0HT54</accession>
<dbReference type="SUPFAM" id="SSF48452">
    <property type="entry name" value="TPR-like"/>
    <property type="match status" value="2"/>
</dbReference>
<evidence type="ECO:0000313" key="3">
    <source>
        <dbReference type="EMBL" id="MCK8495160.1"/>
    </source>
</evidence>
<evidence type="ECO:0000313" key="4">
    <source>
        <dbReference type="Proteomes" id="UP001202180"/>
    </source>
</evidence>
<name>A0ABT0HT54_9BACT</name>
<dbReference type="PANTHER" id="PTHR45588:SF1">
    <property type="entry name" value="WW DOMAIN-CONTAINING PROTEIN"/>
    <property type="match status" value="1"/>
</dbReference>
<protein>
    <recommendedName>
        <fullName evidence="5">Tetratricopeptide repeat protein</fullName>
    </recommendedName>
</protein>
<dbReference type="EMBL" id="JALPRF010000006">
    <property type="protein sequence ID" value="MCK8495160.1"/>
    <property type="molecule type" value="Genomic_DNA"/>
</dbReference>
<feature type="signal peptide" evidence="2">
    <location>
        <begin position="1"/>
        <end position="24"/>
    </location>
</feature>
<evidence type="ECO:0000256" key="2">
    <source>
        <dbReference type="SAM" id="SignalP"/>
    </source>
</evidence>
<dbReference type="Gene3D" id="1.25.40.10">
    <property type="entry name" value="Tetratricopeptide repeat domain"/>
    <property type="match status" value="1"/>
</dbReference>
<sequence length="567" mass="63853">MNHQRFLYVLCLIALLTTVFSFHAAYDPISKRSEGIPVCGFGSDGPINPMENGKFIVALPGWGHYSYKISTRIDSAQFYFDQGLTMYYSYHMKEAVASFKEVTRLDPTCPMGYWGQALAGGPYYNSAHLYTVPQDMMVVLARMNELVPYANPKEKRLIQVMNTRYSADPADTQRKKLNLAYAEASRQLLKEYDDPDSKMFYVDAVMLIHAWDFWTPDGKPRAWTQEVVDLCESVLKQYPNHPAALHYHIHLTEASRHPESALANADKLRAQLPGVAHMVHMASHEYQRNGLFAQGVVVNDLADENLLQYDSLAAHLGLVKHSPHYFAVQTYCALSGGMYQTGLRNALRCRKSVAPRAENTYDQYLYMLPAMTLVRLGKWSEVLTTAKPSADWTYASLLDHFARGMAYVGLGKTAEAHQYSQLLKQALQDKILEKRRIPFNAPLPVAQIAGHILDASILFADKQHDQAIASLQKAIALEDQLIYTEPSDWPLPARQYLGAYMLALDKAKEAEAVYRQDLIHHPGNGWSLVGLHKALSLQGKRTELERIKAGYQAAFSEAEQIPVSSIF</sequence>
<feature type="repeat" description="TPR" evidence="1">
    <location>
        <begin position="76"/>
        <end position="109"/>
    </location>
</feature>
<keyword evidence="4" id="KW-1185">Reference proteome</keyword>